<dbReference type="SUPFAM" id="SSF56672">
    <property type="entry name" value="DNA/RNA polymerases"/>
    <property type="match status" value="1"/>
</dbReference>
<evidence type="ECO:0000259" key="1">
    <source>
        <dbReference type="Pfam" id="PF00078"/>
    </source>
</evidence>
<dbReference type="Gene3D" id="2.40.70.10">
    <property type="entry name" value="Acid Proteases"/>
    <property type="match status" value="1"/>
</dbReference>
<dbReference type="InterPro" id="IPR043502">
    <property type="entry name" value="DNA/RNA_pol_sf"/>
</dbReference>
<dbReference type="GeneID" id="140016441"/>
<evidence type="ECO:0008006" key="5">
    <source>
        <dbReference type="Google" id="ProtNLM"/>
    </source>
</evidence>
<proteinExistence type="predicted"/>
<sequence>MSTHPESSERSALIPSSDAANLGTIAYGFQSAPKFTKYNGTGNPKTHLRMFANKLGKPVDDENLPVRLFPESLEGDALDWYSNLKPEEMRTWLDLSTAFVRQYEYNCELAPTRTTLEGTKRKPSEDHKTYAKRWRKLAAKVEPPMTEEEIVHTGVPAGYDPQVICAYHSGSPGHSTINCWALKYKIQDMIDAGDIVLRRRGESGPNVSNNPLPEHKGTVGAITTEEQFEEPGQYIVDENEVIGIIEKPFVLEEGIEPALLIEDVEVSKEEGVTVAKFEEIVKENLMPSKPSVTEKEALAFLKLLKRSEFNVVGQLDKMPAQVSILDLLLTSEVHRDTLLKVLKEAQVSKNIPVDKFAHVMENVLAANYITFSDEDLTSEGIGHNKALYISVRCNGKLLPRVLIDNGSALNICPRNTLIKLGLSDARLRISATIIRGFDGAKREPMGEVDLVLEIGPAQFKVKFIINDQLITVFAEDDCTMIVNSGSNGESSRKVLTSDHRVVDIVSVGWICGIDAPEASVMMAKKMIRGEIFGKKDTFGLGFQPTARDKKEMQARKKAEKEGKQIAMSIPPLRYTFPRSSGVILSELDEESPIEEIEMDLSQLWPKIKSFDPSDITILEFNDRLLDISHEFDILESEIQNESDSEEESESFSKILEQYEEKPKPNLEETEIINIGTKTEVKKIKISVHLNKGQRKEMIKFLTMFQDVFAWSYDDMPGISTDIVVHRLPTDPNFLPIKQKPRKFKPDMSLKIKEQIEKQLNARIIMKSEEVRVCVDYRDLNKASPKDDFPSPNIHILLDNTAGHEIESFADCFAGYHQILVADEDREKTVFITPWGTFCYRVMPFGLKNAGATYQRAMTTLFHDMIHKEMEVYVDDIIIKSKKTEDHLVDLKKLFERLRKYDLKLNPAKCALEIPPENC</sequence>
<name>A0ABM4W2P9_COFAR</name>
<accession>A0ABM4W2P9</accession>
<dbReference type="Pfam" id="PF00078">
    <property type="entry name" value="RVT_1"/>
    <property type="match status" value="1"/>
</dbReference>
<dbReference type="PANTHER" id="PTHR24559">
    <property type="entry name" value="TRANSPOSON TY3-I GAG-POL POLYPROTEIN"/>
    <property type="match status" value="1"/>
</dbReference>
<dbReference type="Pfam" id="PF03732">
    <property type="entry name" value="Retrotrans_gag"/>
    <property type="match status" value="1"/>
</dbReference>
<gene>
    <name evidence="4" type="primary">LOC140016441</name>
</gene>
<dbReference type="Gene3D" id="3.10.10.10">
    <property type="entry name" value="HIV Type 1 Reverse Transcriptase, subunit A, domain 1"/>
    <property type="match status" value="1"/>
</dbReference>
<dbReference type="InterPro" id="IPR021109">
    <property type="entry name" value="Peptidase_aspartic_dom_sf"/>
</dbReference>
<dbReference type="Gene3D" id="3.30.70.270">
    <property type="match status" value="1"/>
</dbReference>
<protein>
    <recommendedName>
        <fullName evidence="5">Reverse transcriptase domain-containing protein</fullName>
    </recommendedName>
</protein>
<dbReference type="Proteomes" id="UP001652660">
    <property type="component" value="Chromosome 11c"/>
</dbReference>
<keyword evidence="3" id="KW-1185">Reference proteome</keyword>
<organism evidence="3 4">
    <name type="scientific">Coffea arabica</name>
    <name type="common">Arabian coffee</name>
    <dbReference type="NCBI Taxonomy" id="13443"/>
    <lineage>
        <taxon>Eukaryota</taxon>
        <taxon>Viridiplantae</taxon>
        <taxon>Streptophyta</taxon>
        <taxon>Embryophyta</taxon>
        <taxon>Tracheophyta</taxon>
        <taxon>Spermatophyta</taxon>
        <taxon>Magnoliopsida</taxon>
        <taxon>eudicotyledons</taxon>
        <taxon>Gunneridae</taxon>
        <taxon>Pentapetalae</taxon>
        <taxon>asterids</taxon>
        <taxon>lamiids</taxon>
        <taxon>Gentianales</taxon>
        <taxon>Rubiaceae</taxon>
        <taxon>Ixoroideae</taxon>
        <taxon>Gardenieae complex</taxon>
        <taxon>Bertiereae - Coffeeae clade</taxon>
        <taxon>Coffeeae</taxon>
        <taxon>Coffea</taxon>
    </lineage>
</organism>
<dbReference type="InterPro" id="IPR053134">
    <property type="entry name" value="RNA-dir_DNA_polymerase"/>
</dbReference>
<dbReference type="InterPro" id="IPR005162">
    <property type="entry name" value="Retrotrans_gag_dom"/>
</dbReference>
<dbReference type="CDD" id="cd00303">
    <property type="entry name" value="retropepsin_like"/>
    <property type="match status" value="1"/>
</dbReference>
<feature type="domain" description="Retrotransposon gag" evidence="2">
    <location>
        <begin position="67"/>
        <end position="153"/>
    </location>
</feature>
<dbReference type="RefSeq" id="XP_071926061.1">
    <property type="nucleotide sequence ID" value="XM_072069960.1"/>
</dbReference>
<evidence type="ECO:0000313" key="3">
    <source>
        <dbReference type="Proteomes" id="UP001652660"/>
    </source>
</evidence>
<dbReference type="InterPro" id="IPR000477">
    <property type="entry name" value="RT_dom"/>
</dbReference>
<feature type="domain" description="Reverse transcriptase" evidence="1">
    <location>
        <begin position="768"/>
        <end position="911"/>
    </location>
</feature>
<evidence type="ECO:0000259" key="2">
    <source>
        <dbReference type="Pfam" id="PF03732"/>
    </source>
</evidence>
<dbReference type="PANTHER" id="PTHR24559:SF457">
    <property type="entry name" value="RNA-DIRECTED DNA POLYMERASE HOMOLOG"/>
    <property type="match status" value="1"/>
</dbReference>
<dbReference type="CDD" id="cd01647">
    <property type="entry name" value="RT_LTR"/>
    <property type="match status" value="1"/>
</dbReference>
<dbReference type="InterPro" id="IPR043128">
    <property type="entry name" value="Rev_trsase/Diguanyl_cyclase"/>
</dbReference>
<reference evidence="4" key="1">
    <citation type="submission" date="2025-08" db="UniProtKB">
        <authorList>
            <consortium name="RefSeq"/>
        </authorList>
    </citation>
    <scope>IDENTIFICATION</scope>
    <source>
        <tissue evidence="4">Leaves</tissue>
    </source>
</reference>
<evidence type="ECO:0000313" key="4">
    <source>
        <dbReference type="RefSeq" id="XP_071926061.1"/>
    </source>
</evidence>